<comment type="similarity">
    <text evidence="2">Belongs to the CDP-alcohol phosphatidyltransferase class-I family.</text>
</comment>
<evidence type="ECO:0000256" key="4">
    <source>
        <dbReference type="SAM" id="Phobius"/>
    </source>
</evidence>
<keyword evidence="4" id="KW-0472">Membrane</keyword>
<feature type="transmembrane region" description="Helical" evidence="4">
    <location>
        <begin position="109"/>
        <end position="132"/>
    </location>
</feature>
<feature type="transmembrane region" description="Helical" evidence="4">
    <location>
        <begin position="50"/>
        <end position="70"/>
    </location>
</feature>
<dbReference type="EMBL" id="JACBZA010000001">
    <property type="protein sequence ID" value="NYH86266.1"/>
    <property type="molecule type" value="Genomic_DNA"/>
</dbReference>
<evidence type="ECO:0000256" key="1">
    <source>
        <dbReference type="ARBA" id="ARBA00022679"/>
    </source>
</evidence>
<keyword evidence="8" id="KW-1185">Reference proteome</keyword>
<dbReference type="Proteomes" id="UP000199052">
    <property type="component" value="Unassembled WGS sequence"/>
</dbReference>
<sequence length="227" mass="24540">MATMTTSARPERGWQRPEAERLLTGATVVTFVRTVVSVGLGLYAAYDRSLTLLLVALAVYWVGDMADGALARLTDTETRIGAVFDIVSDRLCAGTFYVGLVWLEPAMALPVGVFLLEFAVVDTFVSLAFLAWPLRSPNYFYLVDRPIWLANWSKPGKAANSSAVALLMVVTHSVPLCTAVALCLLAVKIWSLVRLNRLGLPLPRADEAPSDLSDAGEPSDGRAKRAA</sequence>
<reference evidence="5 8" key="2">
    <citation type="submission" date="2020-07" db="EMBL/GenBank/DDBJ databases">
        <title>Sequencing the genomes of 1000 actinobacteria strains.</title>
        <authorList>
            <person name="Klenk H.-P."/>
        </authorList>
    </citation>
    <scope>NUCLEOTIDE SEQUENCE [LARGE SCALE GENOMIC DNA]</scope>
    <source>
        <strain evidence="5 8">DSM 45117</strain>
    </source>
</reference>
<name>A0A1I2XHL6_9ACTN</name>
<proteinExistence type="inferred from homology"/>
<feature type="transmembrane region" description="Helical" evidence="4">
    <location>
        <begin position="82"/>
        <end position="103"/>
    </location>
</feature>
<evidence type="ECO:0000313" key="7">
    <source>
        <dbReference type="Proteomes" id="UP000199052"/>
    </source>
</evidence>
<evidence type="ECO:0000313" key="8">
    <source>
        <dbReference type="Proteomes" id="UP000533017"/>
    </source>
</evidence>
<feature type="transmembrane region" description="Helical" evidence="4">
    <location>
        <begin position="163"/>
        <end position="190"/>
    </location>
</feature>
<dbReference type="InterPro" id="IPR048254">
    <property type="entry name" value="CDP_ALCOHOL_P_TRANSF_CS"/>
</dbReference>
<dbReference type="Pfam" id="PF01066">
    <property type="entry name" value="CDP-OH_P_transf"/>
    <property type="match status" value="1"/>
</dbReference>
<dbReference type="STRING" id="504797.SAMN05421678_112201"/>
<evidence type="ECO:0000313" key="6">
    <source>
        <dbReference type="EMBL" id="SFH12998.1"/>
    </source>
</evidence>
<keyword evidence="1 2" id="KW-0808">Transferase</keyword>
<dbReference type="Proteomes" id="UP000533017">
    <property type="component" value="Unassembled WGS sequence"/>
</dbReference>
<feature type="transmembrane region" description="Helical" evidence="4">
    <location>
        <begin position="21"/>
        <end position="44"/>
    </location>
</feature>
<evidence type="ECO:0000256" key="2">
    <source>
        <dbReference type="RuleBase" id="RU003750"/>
    </source>
</evidence>
<reference evidence="6 7" key="1">
    <citation type="submission" date="2016-10" db="EMBL/GenBank/DDBJ databases">
        <authorList>
            <person name="de Groot N.N."/>
        </authorList>
    </citation>
    <scope>NUCLEOTIDE SEQUENCE [LARGE SCALE GENOMIC DNA]</scope>
    <source>
        <strain evidence="6 7">CPCC 202808</strain>
    </source>
</reference>
<dbReference type="InterPro" id="IPR043130">
    <property type="entry name" value="CDP-OH_PTrfase_TM_dom"/>
</dbReference>
<dbReference type="EC" id="2.7.8.5" evidence="5"/>
<dbReference type="PROSITE" id="PS00379">
    <property type="entry name" value="CDP_ALCOHOL_P_TRANSF"/>
    <property type="match status" value="1"/>
</dbReference>
<evidence type="ECO:0000256" key="3">
    <source>
        <dbReference type="SAM" id="MobiDB-lite"/>
    </source>
</evidence>
<organism evidence="6 7">
    <name type="scientific">Actinopolymorpha cephalotaxi</name>
    <dbReference type="NCBI Taxonomy" id="504797"/>
    <lineage>
        <taxon>Bacteria</taxon>
        <taxon>Bacillati</taxon>
        <taxon>Actinomycetota</taxon>
        <taxon>Actinomycetes</taxon>
        <taxon>Propionibacteriales</taxon>
        <taxon>Actinopolymorphaceae</taxon>
        <taxon>Actinopolymorpha</taxon>
    </lineage>
</organism>
<evidence type="ECO:0000313" key="5">
    <source>
        <dbReference type="EMBL" id="NYH86266.1"/>
    </source>
</evidence>
<keyword evidence="4" id="KW-1133">Transmembrane helix</keyword>
<dbReference type="GO" id="GO:0016020">
    <property type="term" value="C:membrane"/>
    <property type="evidence" value="ECO:0007669"/>
    <property type="project" value="InterPro"/>
</dbReference>
<dbReference type="RefSeq" id="WP_202818241.1">
    <property type="nucleotide sequence ID" value="NZ_FOOI01000012.1"/>
</dbReference>
<dbReference type="EMBL" id="FOOI01000012">
    <property type="protein sequence ID" value="SFH12998.1"/>
    <property type="molecule type" value="Genomic_DNA"/>
</dbReference>
<dbReference type="Gene3D" id="1.20.120.1760">
    <property type="match status" value="1"/>
</dbReference>
<keyword evidence="4" id="KW-0812">Transmembrane</keyword>
<accession>A0A1I2XHL6</accession>
<feature type="region of interest" description="Disordered" evidence="3">
    <location>
        <begin position="206"/>
        <end position="227"/>
    </location>
</feature>
<dbReference type="GO" id="GO:0008654">
    <property type="term" value="P:phospholipid biosynthetic process"/>
    <property type="evidence" value="ECO:0007669"/>
    <property type="project" value="InterPro"/>
</dbReference>
<gene>
    <name evidence="5" type="ORF">FHR37_005117</name>
    <name evidence="6" type="ORF">SAMN05421678_112201</name>
</gene>
<protein>
    <submittedName>
        <fullName evidence="6">CDP-diacylglycerol--glycerol-3-phosphate 3-phosphatidyltransferase</fullName>
        <ecNumber evidence="5">2.7.8.5</ecNumber>
    </submittedName>
</protein>
<dbReference type="AlphaFoldDB" id="A0A1I2XHL6"/>
<dbReference type="GO" id="GO:0008444">
    <property type="term" value="F:CDP-diacylglycerol-glycerol-3-phosphate 3-phosphatidyltransferase activity"/>
    <property type="evidence" value="ECO:0007669"/>
    <property type="project" value="UniProtKB-EC"/>
</dbReference>
<dbReference type="InterPro" id="IPR000462">
    <property type="entry name" value="CDP-OH_P_trans"/>
</dbReference>